<organism evidence="2 3">
    <name type="scientific">Micromonospora noduli</name>
    <dbReference type="NCBI Taxonomy" id="709876"/>
    <lineage>
        <taxon>Bacteria</taxon>
        <taxon>Bacillati</taxon>
        <taxon>Actinomycetota</taxon>
        <taxon>Actinomycetes</taxon>
        <taxon>Micromonosporales</taxon>
        <taxon>Micromonosporaceae</taxon>
        <taxon>Micromonospora</taxon>
    </lineage>
</organism>
<gene>
    <name evidence="2" type="ORF">LAH08_03052</name>
</gene>
<accession>A0A328N266</accession>
<sequence>MRLTGNRATSKLEADIFTLLDYVLGPGIQDFQVQLGNRRRRIDMLFPLTDTSALIVEYDGAHWHLSQEATDWEKSRAMSAGWDQYRNNIVVRIREHPLDPLEYLDVCVPRRPSPLICTRLTLFHLLHAGPRLFDERVKRIVDFLGASPRPLARDEVNCDDCWNEANHVMPPDLLVPTLRRQRRRADPVIEHAVEPPDEVPPRGFQADIQQEIPGL</sequence>
<name>A0A328N266_9ACTN</name>
<evidence type="ECO:0000256" key="1">
    <source>
        <dbReference type="SAM" id="MobiDB-lite"/>
    </source>
</evidence>
<proteinExistence type="predicted"/>
<feature type="region of interest" description="Disordered" evidence="1">
    <location>
        <begin position="193"/>
        <end position="215"/>
    </location>
</feature>
<evidence type="ECO:0000313" key="2">
    <source>
        <dbReference type="EMBL" id="RAO00799.1"/>
    </source>
</evidence>
<reference evidence="2 3" key="1">
    <citation type="submission" date="2018-03" db="EMBL/GenBank/DDBJ databases">
        <title>Defining the species Micromonospora saelicesensis and Micromonospora noduli under the framework of genomics.</title>
        <authorList>
            <person name="Riesco R."/>
            <person name="Trujillo M.E."/>
        </authorList>
    </citation>
    <scope>NUCLEOTIDE SEQUENCE [LARGE SCALE GENOMIC DNA]</scope>
    <source>
        <strain evidence="2 3">LAH08</strain>
    </source>
</reference>
<protein>
    <recommendedName>
        <fullName evidence="4">DUF559 domain-containing protein</fullName>
    </recommendedName>
</protein>
<dbReference type="AlphaFoldDB" id="A0A328N266"/>
<evidence type="ECO:0008006" key="4">
    <source>
        <dbReference type="Google" id="ProtNLM"/>
    </source>
</evidence>
<dbReference type="Proteomes" id="UP000248966">
    <property type="component" value="Unassembled WGS sequence"/>
</dbReference>
<dbReference type="EMBL" id="PYAA01000017">
    <property type="protein sequence ID" value="RAO00799.1"/>
    <property type="molecule type" value="Genomic_DNA"/>
</dbReference>
<comment type="caution">
    <text evidence="2">The sequence shown here is derived from an EMBL/GenBank/DDBJ whole genome shotgun (WGS) entry which is preliminary data.</text>
</comment>
<dbReference type="RefSeq" id="WP_146758803.1">
    <property type="nucleotide sequence ID" value="NZ_PYAA01000017.1"/>
</dbReference>
<evidence type="ECO:0000313" key="3">
    <source>
        <dbReference type="Proteomes" id="UP000248966"/>
    </source>
</evidence>